<dbReference type="GO" id="GO:0008237">
    <property type="term" value="F:metallopeptidase activity"/>
    <property type="evidence" value="ECO:0007669"/>
    <property type="project" value="UniProtKB-KW"/>
</dbReference>
<reference evidence="8 9" key="1">
    <citation type="submission" date="2019-11" db="EMBL/GenBank/DDBJ databases">
        <authorList>
            <person name="Zheng R.K."/>
            <person name="Sun C.M."/>
        </authorList>
    </citation>
    <scope>NUCLEOTIDE SEQUENCE [LARGE SCALE GENOMIC DNA]</scope>
    <source>
        <strain evidence="8 9">WC007</strain>
    </source>
</reference>
<gene>
    <name evidence="8" type="primary">radC</name>
    <name evidence="8" type="ORF">GM418_09395</name>
</gene>
<evidence type="ECO:0000256" key="1">
    <source>
        <dbReference type="ARBA" id="ARBA00022670"/>
    </source>
</evidence>
<accession>A0A6I6JXK0</accession>
<dbReference type="NCBIfam" id="TIGR00608">
    <property type="entry name" value="radc"/>
    <property type="match status" value="1"/>
</dbReference>
<evidence type="ECO:0000256" key="3">
    <source>
        <dbReference type="ARBA" id="ARBA00022801"/>
    </source>
</evidence>
<dbReference type="NCBIfam" id="NF000642">
    <property type="entry name" value="PRK00024.1"/>
    <property type="match status" value="1"/>
</dbReference>
<dbReference type="Pfam" id="PF20582">
    <property type="entry name" value="UPF0758_N"/>
    <property type="match status" value="1"/>
</dbReference>
<dbReference type="CDD" id="cd08071">
    <property type="entry name" value="MPN_DUF2466"/>
    <property type="match status" value="1"/>
</dbReference>
<evidence type="ECO:0000313" key="9">
    <source>
        <dbReference type="Proteomes" id="UP000428260"/>
    </source>
</evidence>
<dbReference type="InterPro" id="IPR020891">
    <property type="entry name" value="UPF0758_CS"/>
</dbReference>
<sequence length="231" mass="25272">MNTYKKLNIKEWAVEDRPREKMLSKGARALSDAELIAILIGSGNLDETAVELSRRILSSVGNNLSDLGRKGIDYLKTFNGIGEAKAVTIVAALELGNRRKDAEVFLKNKITGSKDAAEYFQPLLGSLNHEEFWILLLDRGNKIIDSFMVSQGGISGTVIDVRLILKSAIEKLASAIILCHNHPSGTMQASEADLKITQKIKDAAKLMDILVLDHLIIGQNSYLSLADEGIL</sequence>
<dbReference type="PROSITE" id="PS01302">
    <property type="entry name" value="UPF0758"/>
    <property type="match status" value="1"/>
</dbReference>
<dbReference type="KEGG" id="mcos:GM418_09395"/>
<dbReference type="Gene3D" id="3.40.140.10">
    <property type="entry name" value="Cytidine Deaminase, domain 2"/>
    <property type="match status" value="1"/>
</dbReference>
<dbReference type="PANTHER" id="PTHR30471:SF3">
    <property type="entry name" value="UPF0758 PROTEIN YEES-RELATED"/>
    <property type="match status" value="1"/>
</dbReference>
<dbReference type="InterPro" id="IPR025657">
    <property type="entry name" value="RadC_JAB"/>
</dbReference>
<protein>
    <submittedName>
        <fullName evidence="8">DNA repair protein RadC</fullName>
    </submittedName>
</protein>
<keyword evidence="2" id="KW-0479">Metal-binding</keyword>
<evidence type="ECO:0000256" key="4">
    <source>
        <dbReference type="ARBA" id="ARBA00022833"/>
    </source>
</evidence>
<comment type="similarity">
    <text evidence="6">Belongs to the UPF0758 family.</text>
</comment>
<dbReference type="PANTHER" id="PTHR30471">
    <property type="entry name" value="DNA REPAIR PROTEIN RADC"/>
    <property type="match status" value="1"/>
</dbReference>
<proteinExistence type="inferred from homology"/>
<evidence type="ECO:0000259" key="7">
    <source>
        <dbReference type="PROSITE" id="PS50249"/>
    </source>
</evidence>
<keyword evidence="1" id="KW-0645">Protease</keyword>
<dbReference type="Pfam" id="PF04002">
    <property type="entry name" value="RadC"/>
    <property type="match status" value="1"/>
</dbReference>
<organism evidence="8 9">
    <name type="scientific">Maribellus comscasis</name>
    <dbReference type="NCBI Taxonomy" id="2681766"/>
    <lineage>
        <taxon>Bacteria</taxon>
        <taxon>Pseudomonadati</taxon>
        <taxon>Bacteroidota</taxon>
        <taxon>Bacteroidia</taxon>
        <taxon>Marinilabiliales</taxon>
        <taxon>Prolixibacteraceae</taxon>
        <taxon>Maribellus</taxon>
    </lineage>
</organism>
<name>A0A6I6JXK0_9BACT</name>
<dbReference type="InterPro" id="IPR046778">
    <property type="entry name" value="UPF0758_N"/>
</dbReference>
<dbReference type="Proteomes" id="UP000428260">
    <property type="component" value="Chromosome"/>
</dbReference>
<dbReference type="EMBL" id="CP046401">
    <property type="protein sequence ID" value="QGY43863.1"/>
    <property type="molecule type" value="Genomic_DNA"/>
</dbReference>
<evidence type="ECO:0000256" key="2">
    <source>
        <dbReference type="ARBA" id="ARBA00022723"/>
    </source>
</evidence>
<evidence type="ECO:0000256" key="6">
    <source>
        <dbReference type="RuleBase" id="RU003797"/>
    </source>
</evidence>
<keyword evidence="4" id="KW-0862">Zinc</keyword>
<keyword evidence="9" id="KW-1185">Reference proteome</keyword>
<dbReference type="RefSeq" id="WP_158865416.1">
    <property type="nucleotide sequence ID" value="NZ_CP046401.1"/>
</dbReference>
<dbReference type="InterPro" id="IPR001405">
    <property type="entry name" value="UPF0758"/>
</dbReference>
<dbReference type="PROSITE" id="PS50249">
    <property type="entry name" value="MPN"/>
    <property type="match status" value="1"/>
</dbReference>
<dbReference type="AlphaFoldDB" id="A0A6I6JXK0"/>
<keyword evidence="3" id="KW-0378">Hydrolase</keyword>
<dbReference type="GO" id="GO:0046872">
    <property type="term" value="F:metal ion binding"/>
    <property type="evidence" value="ECO:0007669"/>
    <property type="project" value="UniProtKB-KW"/>
</dbReference>
<dbReference type="InterPro" id="IPR037518">
    <property type="entry name" value="MPN"/>
</dbReference>
<feature type="domain" description="MPN" evidence="7">
    <location>
        <begin position="109"/>
        <end position="231"/>
    </location>
</feature>
<keyword evidence="5" id="KW-0482">Metalloprotease</keyword>
<dbReference type="GO" id="GO:0006508">
    <property type="term" value="P:proteolysis"/>
    <property type="evidence" value="ECO:0007669"/>
    <property type="project" value="UniProtKB-KW"/>
</dbReference>
<evidence type="ECO:0000313" key="8">
    <source>
        <dbReference type="EMBL" id="QGY43863.1"/>
    </source>
</evidence>
<evidence type="ECO:0000256" key="5">
    <source>
        <dbReference type="ARBA" id="ARBA00023049"/>
    </source>
</evidence>